<keyword evidence="1" id="KW-1133">Transmembrane helix</keyword>
<reference evidence="3" key="1">
    <citation type="submission" date="2014-09" db="EMBL/GenBank/DDBJ databases">
        <authorList>
            <person name="Illeghems K.G."/>
        </authorList>
    </citation>
    <scope>NUCLEOTIDE SEQUENCE [LARGE SCALE GENOMIC DNA]</scope>
    <source>
        <strain evidence="3">108B</strain>
    </source>
</reference>
<gene>
    <name evidence="2" type="ORF">ASN_3061</name>
</gene>
<name>A0A0U5BCJ2_9PROT</name>
<dbReference type="Proteomes" id="UP000056109">
    <property type="component" value="Chromosome I"/>
</dbReference>
<sequence length="446" mass="49187">MRFVVPQKILFLFAWLSVLLVIALYAGLMPLARWQGDEYGYGVMLREQGLAGVLGRITSWSPRPVGELVSASYLWLADGHGTPLVAAFLFVVWGSALALLWWVGRVTHQEKAGFVACVLLAVSLLLCGQAEMFYWPMGAASYVPCWAALASASLVHRADATRHRWLMVFLLVVAAWSQEAGALTVLLYTGACVILYGVRRSHYGRAMCLPFLATMFVVLTNITHRLGTKTEIFDQTSGLGGHWVPSLLKGGRSLLIESLHIPGLPFVASLVVIALVLVFAVGQKRSCPRNRACWLWSGALLGGAYSTLVLGYYEFGTLCCTRHHNLREATYFLVLVTLGGAVAASFERRAVAYGALVAALACLLAYRLPDIRADWQMRQQIVADRADTWQSGHAPGSAMTLYMPPTGHITNSDCLMTGDFDLKTAPWWVEGILHYFHKQHLTLVWR</sequence>
<dbReference type="RefSeq" id="WP_058988539.1">
    <property type="nucleotide sequence ID" value="NZ_LN606600.1"/>
</dbReference>
<keyword evidence="1" id="KW-0472">Membrane</keyword>
<keyword evidence="1" id="KW-0812">Transmembrane</keyword>
<dbReference type="GeneID" id="34784018"/>
<organism evidence="2 3">
    <name type="scientific">Acetobacter senegalensis</name>
    <dbReference type="NCBI Taxonomy" id="446692"/>
    <lineage>
        <taxon>Bacteria</taxon>
        <taxon>Pseudomonadati</taxon>
        <taxon>Pseudomonadota</taxon>
        <taxon>Alphaproteobacteria</taxon>
        <taxon>Acetobacterales</taxon>
        <taxon>Acetobacteraceae</taxon>
        <taxon>Acetobacter</taxon>
    </lineage>
</organism>
<feature type="transmembrane region" description="Helical" evidence="1">
    <location>
        <begin position="114"/>
        <end position="133"/>
    </location>
</feature>
<feature type="transmembrane region" description="Helical" evidence="1">
    <location>
        <begin position="350"/>
        <end position="368"/>
    </location>
</feature>
<feature type="transmembrane region" description="Helical" evidence="1">
    <location>
        <begin position="325"/>
        <end position="344"/>
    </location>
</feature>
<evidence type="ECO:0000313" key="3">
    <source>
        <dbReference type="Proteomes" id="UP000056109"/>
    </source>
</evidence>
<feature type="transmembrane region" description="Helical" evidence="1">
    <location>
        <begin position="84"/>
        <end position="102"/>
    </location>
</feature>
<evidence type="ECO:0000256" key="1">
    <source>
        <dbReference type="SAM" id="Phobius"/>
    </source>
</evidence>
<evidence type="ECO:0008006" key="4">
    <source>
        <dbReference type="Google" id="ProtNLM"/>
    </source>
</evidence>
<dbReference type="KEGG" id="asz:ASN_3061"/>
<dbReference type="PATRIC" id="fig|446692.3.peg.3226"/>
<accession>A0A0U5BCJ2</accession>
<feature type="transmembrane region" description="Helical" evidence="1">
    <location>
        <begin position="9"/>
        <end position="28"/>
    </location>
</feature>
<proteinExistence type="predicted"/>
<feature type="transmembrane region" description="Helical" evidence="1">
    <location>
        <begin position="168"/>
        <end position="196"/>
    </location>
</feature>
<protein>
    <recommendedName>
        <fullName evidence="4">Glycosyltransferase RgtA/B/C/D-like domain-containing protein</fullName>
    </recommendedName>
</protein>
<feature type="transmembrane region" description="Helical" evidence="1">
    <location>
        <begin position="294"/>
        <end position="313"/>
    </location>
</feature>
<evidence type="ECO:0000313" key="2">
    <source>
        <dbReference type="EMBL" id="CEF42309.1"/>
    </source>
</evidence>
<dbReference type="EMBL" id="LN606600">
    <property type="protein sequence ID" value="CEF42309.1"/>
    <property type="molecule type" value="Genomic_DNA"/>
</dbReference>
<feature type="transmembrane region" description="Helical" evidence="1">
    <location>
        <begin position="259"/>
        <end position="282"/>
    </location>
</feature>
<keyword evidence="3" id="KW-1185">Reference proteome</keyword>
<feature type="transmembrane region" description="Helical" evidence="1">
    <location>
        <begin position="202"/>
        <end position="222"/>
    </location>
</feature>
<dbReference type="AlphaFoldDB" id="A0A0U5BCJ2"/>